<dbReference type="PANTHER" id="PTHR33990">
    <property type="entry name" value="PROTEIN YJDN-RELATED"/>
    <property type="match status" value="1"/>
</dbReference>
<dbReference type="OrthoDB" id="5293819at2"/>
<dbReference type="InterPro" id="IPR009725">
    <property type="entry name" value="3_dmu_93_MTrfase"/>
</dbReference>
<dbReference type="SUPFAM" id="SSF54593">
    <property type="entry name" value="Glyoxalase/Bleomycin resistance protein/Dihydroxybiphenyl dioxygenase"/>
    <property type="match status" value="1"/>
</dbReference>
<dbReference type="CDD" id="cd06588">
    <property type="entry name" value="PhnB_like"/>
    <property type="match status" value="1"/>
</dbReference>
<protein>
    <submittedName>
        <fullName evidence="2">Putative 3-demethylubiquinone-9 3-methyltransferase (Glyoxalase superfamily)</fullName>
    </submittedName>
</protein>
<reference evidence="2 3" key="1">
    <citation type="submission" date="2019-03" db="EMBL/GenBank/DDBJ databases">
        <title>Genomic Encyclopedia of Type Strains, Phase IV (KMG-IV): sequencing the most valuable type-strain genomes for metagenomic binning, comparative biology and taxonomic classification.</title>
        <authorList>
            <person name="Goeker M."/>
        </authorList>
    </citation>
    <scope>NUCLEOTIDE SEQUENCE [LARGE SCALE GENOMIC DNA]</scope>
    <source>
        <strain evidence="2 3">DSM 103792</strain>
    </source>
</reference>
<dbReference type="InterPro" id="IPR029068">
    <property type="entry name" value="Glyas_Bleomycin-R_OHBP_Dase"/>
</dbReference>
<dbReference type="PIRSF" id="PIRSF021700">
    <property type="entry name" value="3_dmu_93_MTrfase"/>
    <property type="match status" value="1"/>
</dbReference>
<keyword evidence="2" id="KW-0808">Transferase</keyword>
<keyword evidence="2" id="KW-0489">Methyltransferase</keyword>
<evidence type="ECO:0000259" key="1">
    <source>
        <dbReference type="Pfam" id="PF06983"/>
    </source>
</evidence>
<dbReference type="GO" id="GO:0032259">
    <property type="term" value="P:methylation"/>
    <property type="evidence" value="ECO:0007669"/>
    <property type="project" value="UniProtKB-KW"/>
</dbReference>
<name>A0A4R6UUZ5_9GAMM</name>
<sequence>MQKIITHIWFNDQAEQAVEFYLSVFSNSRVLITSYYGQASEQVSGRAAGSVMSIHFELEGQEFIALNGGPHFTLNPAISLVVNCDSQAEIDRLWQQLGEGGQHLQCGWLTDRFGLSWQIIPSDVVRFMLGPDNARNERVMQALLKMQKLDIAVLKAAYHNH</sequence>
<organism evidence="2 3">
    <name type="scientific">Permianibacter aggregans</name>
    <dbReference type="NCBI Taxonomy" id="1510150"/>
    <lineage>
        <taxon>Bacteria</taxon>
        <taxon>Pseudomonadati</taxon>
        <taxon>Pseudomonadota</taxon>
        <taxon>Gammaproteobacteria</taxon>
        <taxon>Pseudomonadales</taxon>
        <taxon>Pseudomonadaceae</taxon>
        <taxon>Permianibacter</taxon>
    </lineage>
</organism>
<dbReference type="AlphaFoldDB" id="A0A4R6UUZ5"/>
<dbReference type="InterPro" id="IPR028973">
    <property type="entry name" value="PhnB-like"/>
</dbReference>
<feature type="domain" description="PhnB-like" evidence="1">
    <location>
        <begin position="2"/>
        <end position="120"/>
    </location>
</feature>
<proteinExistence type="predicted"/>
<dbReference type="RefSeq" id="WP_133588336.1">
    <property type="nucleotide sequence ID" value="NZ_CP037953.1"/>
</dbReference>
<dbReference type="EMBL" id="SNYM01000003">
    <property type="protein sequence ID" value="TDQ49749.1"/>
    <property type="molecule type" value="Genomic_DNA"/>
</dbReference>
<keyword evidence="3" id="KW-1185">Reference proteome</keyword>
<comment type="caution">
    <text evidence="2">The sequence shown here is derived from an EMBL/GenBank/DDBJ whole genome shotgun (WGS) entry which is preliminary data.</text>
</comment>
<dbReference type="Proteomes" id="UP000295375">
    <property type="component" value="Unassembled WGS sequence"/>
</dbReference>
<dbReference type="Pfam" id="PF06983">
    <property type="entry name" value="3-dmu-9_3-mt"/>
    <property type="match status" value="1"/>
</dbReference>
<accession>A0A4R6UUZ5</accession>
<dbReference type="GO" id="GO:0008168">
    <property type="term" value="F:methyltransferase activity"/>
    <property type="evidence" value="ECO:0007669"/>
    <property type="project" value="UniProtKB-KW"/>
</dbReference>
<gene>
    <name evidence="2" type="ORF">EV696_103118</name>
</gene>
<dbReference type="Gene3D" id="3.10.180.10">
    <property type="entry name" value="2,3-Dihydroxybiphenyl 1,2-Dioxygenase, domain 1"/>
    <property type="match status" value="1"/>
</dbReference>
<keyword evidence="2" id="KW-0830">Ubiquinone</keyword>
<evidence type="ECO:0000313" key="2">
    <source>
        <dbReference type="EMBL" id="TDQ49749.1"/>
    </source>
</evidence>
<evidence type="ECO:0000313" key="3">
    <source>
        <dbReference type="Proteomes" id="UP000295375"/>
    </source>
</evidence>